<accession>A0A8S5U9M6</accession>
<proteinExistence type="predicted"/>
<reference evidence="1" key="1">
    <citation type="journal article" date="2021" name="Proc. Natl. Acad. Sci. U.S.A.">
        <title>A Catalog of Tens of Thousands of Viruses from Human Metagenomes Reveals Hidden Associations with Chronic Diseases.</title>
        <authorList>
            <person name="Tisza M.J."/>
            <person name="Buck C.B."/>
        </authorList>
    </citation>
    <scope>NUCLEOTIDE SEQUENCE</scope>
    <source>
        <strain evidence="1">CtKNZ79</strain>
    </source>
</reference>
<organism evidence="1">
    <name type="scientific">Siphoviridae sp. ctKNZ79</name>
    <dbReference type="NCBI Taxonomy" id="2825440"/>
    <lineage>
        <taxon>Viruses</taxon>
        <taxon>Duplodnaviria</taxon>
        <taxon>Heunggongvirae</taxon>
        <taxon>Uroviricota</taxon>
        <taxon>Caudoviricetes</taxon>
    </lineage>
</organism>
<sequence length="351" mass="39135">MATNHYHSVDFTREANGETVTYNSYEDWGLYLTEPVVVSAPEPNTYMVEVPGRNGSLDLTESTIGTVTYQDREIEFPFLCRKKRREWNKIYTDVMNAVHGRKCEITCSDDPEYTYEGRVTVDEWDADGTMAFPTLRATVRPFKTEKTEREYAVELSAESEKKIRLIGVRNDMYTLNSGSGDAKKTVIVFGSKNVRSVDWSLFKALTVEYDKKAGRKVSIEVKAGEKSAGSLEQVQSTHYAWTLEKAKATIDWGKIYRVTVTGDVSNVKIFGTLQANATITVEGSAKPVIPTIETTADVKITVNGQAYDVTAGTYFNENIIIRNDPVTFAIAAKNAVTGGETVAVRYRRGSL</sequence>
<name>A0A8S5U9M6_9CAUD</name>
<evidence type="ECO:0000313" key="1">
    <source>
        <dbReference type="EMBL" id="DAF91098.1"/>
    </source>
</evidence>
<dbReference type="EMBL" id="BK016045">
    <property type="protein sequence ID" value="DAF91098.1"/>
    <property type="molecule type" value="Genomic_DNA"/>
</dbReference>
<dbReference type="Gene3D" id="2.40.30.200">
    <property type="match status" value="1"/>
</dbReference>
<protein>
    <submittedName>
        <fullName evidence="1">Distal tail protein</fullName>
    </submittedName>
</protein>